<organism evidence="8 9">
    <name type="scientific">Rhizobium lusitanum</name>
    <dbReference type="NCBI Taxonomy" id="293958"/>
    <lineage>
        <taxon>Bacteria</taxon>
        <taxon>Pseudomonadati</taxon>
        <taxon>Pseudomonadota</taxon>
        <taxon>Alphaproteobacteria</taxon>
        <taxon>Hyphomicrobiales</taxon>
        <taxon>Rhizobiaceae</taxon>
        <taxon>Rhizobium/Agrobacterium group</taxon>
        <taxon>Rhizobium</taxon>
    </lineage>
</organism>
<dbReference type="EMBL" id="FMAF01000014">
    <property type="protein sequence ID" value="SCB41494.1"/>
    <property type="molecule type" value="Genomic_DNA"/>
</dbReference>
<dbReference type="PANTHER" id="PTHR33452:SF1">
    <property type="entry name" value="INNER MEMBRANE PROTEIN YPHA-RELATED"/>
    <property type="match status" value="1"/>
</dbReference>
<keyword evidence="5 7" id="KW-1133">Transmembrane helix</keyword>
<proteinExistence type="inferred from homology"/>
<comment type="subcellular location">
    <subcellularLocation>
        <location evidence="1">Cell membrane</location>
        <topology evidence="1">Multi-pass membrane protein</topology>
    </subcellularLocation>
</comment>
<dbReference type="Proteomes" id="UP000199205">
    <property type="component" value="Unassembled WGS sequence"/>
</dbReference>
<evidence type="ECO:0000256" key="7">
    <source>
        <dbReference type="SAM" id="Phobius"/>
    </source>
</evidence>
<sequence length="140" mass="14774">MENAQSAWQTAAILIARLIFAAVFLMAVSFKFMDMGATASYIAAAGFPFSQLLAWCAAILEVLLVIAFLTGAFFTPAAIVAAVYVIFLGFSFHGPSHWGGNQAEFGFFVDHFTFVAGLFFAAVHGPGSVLAVRAGWPGGA</sequence>
<evidence type="ECO:0000256" key="5">
    <source>
        <dbReference type="ARBA" id="ARBA00022989"/>
    </source>
</evidence>
<keyword evidence="3" id="KW-1003">Cell membrane</keyword>
<dbReference type="InterPro" id="IPR051907">
    <property type="entry name" value="DoxX-like_oxidoreductase"/>
</dbReference>
<evidence type="ECO:0000313" key="8">
    <source>
        <dbReference type="EMBL" id="SCB41494.1"/>
    </source>
</evidence>
<dbReference type="Pfam" id="PF07681">
    <property type="entry name" value="DoxX"/>
    <property type="match status" value="1"/>
</dbReference>
<dbReference type="RefSeq" id="WP_197072765.1">
    <property type="nucleotide sequence ID" value="NZ_FMAF01000014.1"/>
</dbReference>
<protein>
    <submittedName>
        <fullName evidence="8">Uncharacterized membrane protein YphA, DoxX/SURF4 family</fullName>
    </submittedName>
</protein>
<evidence type="ECO:0000256" key="6">
    <source>
        <dbReference type="ARBA" id="ARBA00023136"/>
    </source>
</evidence>
<accession>A0A1C3WP45</accession>
<evidence type="ECO:0000313" key="9">
    <source>
        <dbReference type="Proteomes" id="UP000199205"/>
    </source>
</evidence>
<reference evidence="8 9" key="1">
    <citation type="submission" date="2016-08" db="EMBL/GenBank/DDBJ databases">
        <authorList>
            <person name="Seilhamer J.J."/>
        </authorList>
    </citation>
    <scope>NUCLEOTIDE SEQUENCE [LARGE SCALE GENOMIC DNA]</scope>
    <source>
        <strain evidence="8 9">P1-7</strain>
    </source>
</reference>
<feature type="transmembrane region" description="Helical" evidence="7">
    <location>
        <begin position="73"/>
        <end position="93"/>
    </location>
</feature>
<evidence type="ECO:0000256" key="2">
    <source>
        <dbReference type="ARBA" id="ARBA00006679"/>
    </source>
</evidence>
<name>A0A1C3WP45_9HYPH</name>
<keyword evidence="4 7" id="KW-0812">Transmembrane</keyword>
<dbReference type="InterPro" id="IPR032808">
    <property type="entry name" value="DoxX"/>
</dbReference>
<dbReference type="AlphaFoldDB" id="A0A1C3WP45"/>
<keyword evidence="6 7" id="KW-0472">Membrane</keyword>
<evidence type="ECO:0000256" key="4">
    <source>
        <dbReference type="ARBA" id="ARBA00022692"/>
    </source>
</evidence>
<feature type="transmembrane region" description="Helical" evidence="7">
    <location>
        <begin position="6"/>
        <end position="30"/>
    </location>
</feature>
<comment type="similarity">
    <text evidence="2">Belongs to the DoxX family.</text>
</comment>
<gene>
    <name evidence="8" type="ORF">GA0061101_11410</name>
</gene>
<dbReference type="GO" id="GO:0005886">
    <property type="term" value="C:plasma membrane"/>
    <property type="evidence" value="ECO:0007669"/>
    <property type="project" value="UniProtKB-SubCell"/>
</dbReference>
<evidence type="ECO:0000256" key="1">
    <source>
        <dbReference type="ARBA" id="ARBA00004651"/>
    </source>
</evidence>
<feature type="transmembrane region" description="Helical" evidence="7">
    <location>
        <begin position="42"/>
        <end position="67"/>
    </location>
</feature>
<evidence type="ECO:0000256" key="3">
    <source>
        <dbReference type="ARBA" id="ARBA00022475"/>
    </source>
</evidence>
<dbReference type="PANTHER" id="PTHR33452">
    <property type="entry name" value="OXIDOREDUCTASE CATD-RELATED"/>
    <property type="match status" value="1"/>
</dbReference>